<dbReference type="EC" id="6.3.5.3" evidence="8"/>
<keyword evidence="2 8" id="KW-0436">Ligase</keyword>
<dbReference type="GO" id="GO:0004359">
    <property type="term" value="F:glutaminase activity"/>
    <property type="evidence" value="ECO:0007669"/>
    <property type="project" value="UniProtKB-EC"/>
</dbReference>
<dbReference type="HAMAP" id="MF_00421">
    <property type="entry name" value="PurQ"/>
    <property type="match status" value="1"/>
</dbReference>
<feature type="active site" evidence="8">
    <location>
        <position position="196"/>
    </location>
</feature>
<feature type="active site" description="Nucleophile" evidence="8">
    <location>
        <position position="86"/>
    </location>
</feature>
<comment type="subunit">
    <text evidence="8">Part of the FGAM synthase complex composed of 1 PurL, 1 PurQ and 2 PurS subunits.</text>
</comment>
<dbReference type="GO" id="GO:0005737">
    <property type="term" value="C:cytoplasm"/>
    <property type="evidence" value="ECO:0007669"/>
    <property type="project" value="UniProtKB-SubCell"/>
</dbReference>
<dbReference type="PROSITE" id="PS51273">
    <property type="entry name" value="GATASE_TYPE_1"/>
    <property type="match status" value="1"/>
</dbReference>
<organism evidence="9 10">
    <name type="scientific">Apilactobacillus micheneri</name>
    <dbReference type="NCBI Taxonomy" id="1899430"/>
    <lineage>
        <taxon>Bacteria</taxon>
        <taxon>Bacillati</taxon>
        <taxon>Bacillota</taxon>
        <taxon>Bacilli</taxon>
        <taxon>Lactobacillales</taxon>
        <taxon>Lactobacillaceae</taxon>
        <taxon>Apilactobacillus</taxon>
    </lineage>
</organism>
<dbReference type="GO" id="GO:0006189">
    <property type="term" value="P:'de novo' IMP biosynthetic process"/>
    <property type="evidence" value="ECO:0007669"/>
    <property type="project" value="UniProtKB-UniRule"/>
</dbReference>
<dbReference type="PANTHER" id="PTHR47552:SF1">
    <property type="entry name" value="PHOSPHORIBOSYLFORMYLGLYCINAMIDINE SYNTHASE SUBUNIT PURQ"/>
    <property type="match status" value="1"/>
</dbReference>
<dbReference type="SMART" id="SM01211">
    <property type="entry name" value="GATase_5"/>
    <property type="match status" value="1"/>
</dbReference>
<dbReference type="Proteomes" id="UP000784700">
    <property type="component" value="Unassembled WGS sequence"/>
</dbReference>
<evidence type="ECO:0000256" key="1">
    <source>
        <dbReference type="ARBA" id="ARBA00022490"/>
    </source>
</evidence>
<evidence type="ECO:0000256" key="5">
    <source>
        <dbReference type="ARBA" id="ARBA00022801"/>
    </source>
</evidence>
<comment type="caution">
    <text evidence="9">The sequence shown here is derived from an EMBL/GenBank/DDBJ whole genome shotgun (WGS) entry which is preliminary data.</text>
</comment>
<dbReference type="EC" id="3.5.1.2" evidence="8"/>
<comment type="subcellular location">
    <subcellularLocation>
        <location evidence="8">Cytoplasm</location>
    </subcellularLocation>
</comment>
<accession>A0A9Q8IMF0</accession>
<comment type="function">
    <text evidence="8">Part of the phosphoribosylformylglycinamidine synthase complex involved in the purines biosynthetic pathway. Catalyzes the ATP-dependent conversion of formylglycinamide ribonucleotide (FGAR) and glutamine to yield formylglycinamidine ribonucleotide (FGAM) and glutamate. The FGAM synthase complex is composed of three subunits. PurQ produces an ammonia molecule by converting glutamine to glutamate. PurL transfers the ammonia molecule to FGAR to form FGAM in an ATP-dependent manner. PurS interacts with PurQ and PurL and is thought to assist in the transfer of the ammonia molecule from PurQ to PurL.</text>
</comment>
<dbReference type="GO" id="GO:0005524">
    <property type="term" value="F:ATP binding"/>
    <property type="evidence" value="ECO:0007669"/>
    <property type="project" value="UniProtKB-KW"/>
</dbReference>
<keyword evidence="7 8" id="KW-0315">Glutamine amidotransferase</keyword>
<dbReference type="Pfam" id="PF13507">
    <property type="entry name" value="GATase_5"/>
    <property type="match status" value="1"/>
</dbReference>
<evidence type="ECO:0000313" key="10">
    <source>
        <dbReference type="Proteomes" id="UP000784700"/>
    </source>
</evidence>
<protein>
    <recommendedName>
        <fullName evidence="8">Phosphoribosylformylglycinamidine synthase subunit PurQ</fullName>
        <shortName evidence="8">FGAM synthase</shortName>
        <ecNumber evidence="8">6.3.5.3</ecNumber>
    </recommendedName>
    <alternativeName>
        <fullName evidence="8">Formylglycinamide ribonucleotide amidotransferase subunit I</fullName>
        <shortName evidence="8">FGAR amidotransferase I</shortName>
        <shortName evidence="8">FGAR-AT I</shortName>
    </alternativeName>
    <alternativeName>
        <fullName evidence="8">Glutaminase PurQ</fullName>
        <ecNumber evidence="8">3.5.1.2</ecNumber>
    </alternativeName>
    <alternativeName>
        <fullName evidence="8">Phosphoribosylformylglycinamidine synthase subunit I</fullName>
    </alternativeName>
</protein>
<dbReference type="AlphaFoldDB" id="A0A9Q8IMF0"/>
<comment type="catalytic activity">
    <reaction evidence="8">
        <text>N(2)-formyl-N(1)-(5-phospho-beta-D-ribosyl)glycinamide + L-glutamine + ATP + H2O = 2-formamido-N(1)-(5-O-phospho-beta-D-ribosyl)acetamidine + L-glutamate + ADP + phosphate + H(+)</text>
        <dbReference type="Rhea" id="RHEA:17129"/>
        <dbReference type="ChEBI" id="CHEBI:15377"/>
        <dbReference type="ChEBI" id="CHEBI:15378"/>
        <dbReference type="ChEBI" id="CHEBI:29985"/>
        <dbReference type="ChEBI" id="CHEBI:30616"/>
        <dbReference type="ChEBI" id="CHEBI:43474"/>
        <dbReference type="ChEBI" id="CHEBI:58359"/>
        <dbReference type="ChEBI" id="CHEBI:147286"/>
        <dbReference type="ChEBI" id="CHEBI:147287"/>
        <dbReference type="ChEBI" id="CHEBI:456216"/>
        <dbReference type="EC" id="6.3.5.3"/>
    </reaction>
</comment>
<dbReference type="Gene3D" id="3.40.50.880">
    <property type="match status" value="1"/>
</dbReference>
<dbReference type="SUPFAM" id="SSF52317">
    <property type="entry name" value="Class I glutamine amidotransferase-like"/>
    <property type="match status" value="1"/>
</dbReference>
<evidence type="ECO:0000256" key="3">
    <source>
        <dbReference type="ARBA" id="ARBA00022741"/>
    </source>
</evidence>
<dbReference type="EMBL" id="QUBG01000002">
    <property type="protein sequence ID" value="TPR45066.1"/>
    <property type="molecule type" value="Genomic_DNA"/>
</dbReference>
<keyword evidence="3 8" id="KW-0547">Nucleotide-binding</keyword>
<keyword evidence="1 8" id="KW-0963">Cytoplasm</keyword>
<dbReference type="PANTHER" id="PTHR47552">
    <property type="entry name" value="PHOSPHORIBOSYLFORMYLGLYCINAMIDINE SYNTHASE SUBUNIT PURQ"/>
    <property type="match status" value="1"/>
</dbReference>
<gene>
    <name evidence="8" type="primary">purQ</name>
    <name evidence="9" type="ORF">DY130_02420</name>
</gene>
<dbReference type="CDD" id="cd01740">
    <property type="entry name" value="GATase1_FGAR_AT"/>
    <property type="match status" value="1"/>
</dbReference>
<keyword evidence="4 8" id="KW-0658">Purine biosynthesis</keyword>
<dbReference type="PIRSF" id="PIRSF001586">
    <property type="entry name" value="FGAM_synth_I"/>
    <property type="match status" value="1"/>
</dbReference>
<dbReference type="NCBIfam" id="NF002957">
    <property type="entry name" value="PRK03619.1"/>
    <property type="match status" value="1"/>
</dbReference>
<dbReference type="GeneID" id="58108032"/>
<dbReference type="NCBIfam" id="TIGR01737">
    <property type="entry name" value="FGAM_synth_I"/>
    <property type="match status" value="1"/>
</dbReference>
<keyword evidence="5 8" id="KW-0378">Hydrolase</keyword>
<dbReference type="GO" id="GO:0004642">
    <property type="term" value="F:phosphoribosylformylglycinamidine synthase activity"/>
    <property type="evidence" value="ECO:0007669"/>
    <property type="project" value="UniProtKB-UniRule"/>
</dbReference>
<name>A0A9Q8IMF0_9LACO</name>
<proteinExistence type="inferred from homology"/>
<keyword evidence="6 8" id="KW-0067">ATP-binding</keyword>
<comment type="catalytic activity">
    <reaction evidence="8">
        <text>L-glutamine + H2O = L-glutamate + NH4(+)</text>
        <dbReference type="Rhea" id="RHEA:15889"/>
        <dbReference type="ChEBI" id="CHEBI:15377"/>
        <dbReference type="ChEBI" id="CHEBI:28938"/>
        <dbReference type="ChEBI" id="CHEBI:29985"/>
        <dbReference type="ChEBI" id="CHEBI:58359"/>
        <dbReference type="EC" id="3.5.1.2"/>
    </reaction>
</comment>
<dbReference type="FunFam" id="3.40.50.880:FF:000019">
    <property type="entry name" value="Phosphoribosylformylglycinamidine synthase subunit PurQ"/>
    <property type="match status" value="1"/>
</dbReference>
<dbReference type="InterPro" id="IPR029062">
    <property type="entry name" value="Class_I_gatase-like"/>
</dbReference>
<evidence type="ECO:0000256" key="6">
    <source>
        <dbReference type="ARBA" id="ARBA00022840"/>
    </source>
</evidence>
<dbReference type="InterPro" id="IPR010075">
    <property type="entry name" value="PRibForGlyAmidine_synth_PurQ"/>
</dbReference>
<evidence type="ECO:0000256" key="4">
    <source>
        <dbReference type="ARBA" id="ARBA00022755"/>
    </source>
</evidence>
<evidence type="ECO:0000256" key="8">
    <source>
        <dbReference type="HAMAP-Rule" id="MF_00421"/>
    </source>
</evidence>
<reference evidence="9" key="1">
    <citation type="submission" date="2018-08" db="EMBL/GenBank/DDBJ databases">
        <title>Comparative genomics of wild bee and flower associated Lactobacillus reveals potential adaptation to the bee host.</title>
        <authorList>
            <person name="Vuong H.Q."/>
            <person name="Mcfrederick Q.S."/>
        </authorList>
    </citation>
    <scope>NUCLEOTIDE SEQUENCE</scope>
    <source>
        <strain evidence="9">HV_63</strain>
    </source>
</reference>
<evidence type="ECO:0000256" key="7">
    <source>
        <dbReference type="ARBA" id="ARBA00022962"/>
    </source>
</evidence>
<evidence type="ECO:0000256" key="2">
    <source>
        <dbReference type="ARBA" id="ARBA00022598"/>
    </source>
</evidence>
<dbReference type="RefSeq" id="WP_140924032.1">
    <property type="nucleotide sequence ID" value="NZ_QUBF01000002.1"/>
</dbReference>
<comment type="pathway">
    <text evidence="8">Purine metabolism; IMP biosynthesis via de novo pathway; 5-amino-1-(5-phospho-D-ribosyl)imidazole from N(2)-formyl-N(1)-(5-phospho-D-ribosyl)glycinamide: step 1/2.</text>
</comment>
<feature type="active site" evidence="8">
    <location>
        <position position="194"/>
    </location>
</feature>
<sequence length="222" mass="24546">MRFAVISFPGSNCDNDLYYAIKDGIGENCDMVSSEDTNLNMYDVILLPGGFSFGDYLRSGAIASLSPIMKSIKETANNGKIIIGICNGFQILTESHLLPGSLIKNNNMQFVSNWEKLSVSNNQTIFTNEYKKNEQINIPVAHGEGHYYCDQDTLASLKDNHQIVFTYNNNPNGSISDIAGIVNKEGNVLGMMPHPERAVEDILGSKDGLKFFKSILNHKVRS</sequence>
<evidence type="ECO:0000313" key="9">
    <source>
        <dbReference type="EMBL" id="TPR45066.1"/>
    </source>
</evidence>